<reference evidence="1" key="1">
    <citation type="submission" date="2021-02" db="EMBL/GenBank/DDBJ databases">
        <authorList>
            <person name="Dougan E. K."/>
            <person name="Rhodes N."/>
            <person name="Thang M."/>
            <person name="Chan C."/>
        </authorList>
    </citation>
    <scope>NUCLEOTIDE SEQUENCE</scope>
</reference>
<organism evidence="1 2">
    <name type="scientific">Polarella glacialis</name>
    <name type="common">Dinoflagellate</name>
    <dbReference type="NCBI Taxonomy" id="89957"/>
    <lineage>
        <taxon>Eukaryota</taxon>
        <taxon>Sar</taxon>
        <taxon>Alveolata</taxon>
        <taxon>Dinophyceae</taxon>
        <taxon>Suessiales</taxon>
        <taxon>Suessiaceae</taxon>
        <taxon>Polarella</taxon>
    </lineage>
</organism>
<dbReference type="Proteomes" id="UP000654075">
    <property type="component" value="Unassembled WGS sequence"/>
</dbReference>
<comment type="caution">
    <text evidence="1">The sequence shown here is derived from an EMBL/GenBank/DDBJ whole genome shotgun (WGS) entry which is preliminary data.</text>
</comment>
<dbReference type="AlphaFoldDB" id="A0A813E0C2"/>
<keyword evidence="2" id="KW-1185">Reference proteome</keyword>
<dbReference type="EMBL" id="CAJNNV010007765">
    <property type="protein sequence ID" value="CAE8595333.1"/>
    <property type="molecule type" value="Genomic_DNA"/>
</dbReference>
<evidence type="ECO:0000313" key="1">
    <source>
        <dbReference type="EMBL" id="CAE8595333.1"/>
    </source>
</evidence>
<gene>
    <name evidence="1" type="ORF">PGLA1383_LOCUS13846</name>
</gene>
<accession>A0A813E0C2</accession>
<name>A0A813E0C2_POLGL</name>
<protein>
    <submittedName>
        <fullName evidence="1">Uncharacterized protein</fullName>
    </submittedName>
</protein>
<evidence type="ECO:0000313" key="2">
    <source>
        <dbReference type="Proteomes" id="UP000654075"/>
    </source>
</evidence>
<proteinExistence type="predicted"/>
<sequence>MLGSTRGLAESAPGVDAFNLVDKFDLLTSVSGGGWFLSRLLYSRTFLTLMEMMAANPSQASKNFMKGYMDGWLQKAQKSARPYFTGFDSALQFFGGVAAVDTVYWGDYILNSGGWSGYIANLLFYTSGGDIDNTTTLGDALPWANGKTWLACHSLVTPSPNGAYQSASLYAKTADLLAVEAEEYLYTLNTSAALPPYTPARFSVSLGTNHTKAPVSYTASGALPSSARGQWLASEMYSTIAETDTQTLGTFDMFVDNARGLPVNRVVAAASAALGGFIYTAAGRGELEAVVKVLLDQKVTNVASRFPVWAAISTRDPFEAAETIVSPIIGGYAETTVETNGQLASNGVLPLVDGGYTDTCGIGHAVSVGATTVTAFCSLSNLQLLFSSAKQDIRTFATYFQAGFVPTNSFPIFDFEDTNYGGFGSAQAYAEHQVKTRFVRVGVDPLKFSANITVGTINVITKSNLWFGIEGGKEVILNIISGGTAPVLGVGAFENFADFSVGLETIVDDLASAMGTSSKGTRMLQSWFSP</sequence>